<dbReference type="EMBL" id="OZ035828">
    <property type="protein sequence ID" value="CAL1608249.1"/>
    <property type="molecule type" value="Genomic_DNA"/>
</dbReference>
<evidence type="ECO:0000313" key="1">
    <source>
        <dbReference type="EMBL" id="CAL1608249.1"/>
    </source>
</evidence>
<organism evidence="1 2">
    <name type="scientific">Knipowitschia caucasica</name>
    <name type="common">Caucasian dwarf goby</name>
    <name type="synonym">Pomatoschistus caucasicus</name>
    <dbReference type="NCBI Taxonomy" id="637954"/>
    <lineage>
        <taxon>Eukaryota</taxon>
        <taxon>Metazoa</taxon>
        <taxon>Chordata</taxon>
        <taxon>Craniata</taxon>
        <taxon>Vertebrata</taxon>
        <taxon>Euteleostomi</taxon>
        <taxon>Actinopterygii</taxon>
        <taxon>Neopterygii</taxon>
        <taxon>Teleostei</taxon>
        <taxon>Neoteleostei</taxon>
        <taxon>Acanthomorphata</taxon>
        <taxon>Gobiaria</taxon>
        <taxon>Gobiiformes</taxon>
        <taxon>Gobioidei</taxon>
        <taxon>Gobiidae</taxon>
        <taxon>Gobiinae</taxon>
        <taxon>Knipowitschia</taxon>
    </lineage>
</organism>
<reference evidence="1 2" key="1">
    <citation type="submission" date="2024-04" db="EMBL/GenBank/DDBJ databases">
        <authorList>
            <person name="Waldvogel A.-M."/>
            <person name="Schoenle A."/>
        </authorList>
    </citation>
    <scope>NUCLEOTIDE SEQUENCE [LARGE SCALE GENOMIC DNA]</scope>
</reference>
<sequence length="84" mass="9789">MVRLLFYVGLLQRLFDQLQSPSDGELLFYLSGSEKERSVFKYAITRDYSTPDHQTVKSRTLRTTMKSLQTLETTMIPQKTLVQL</sequence>
<keyword evidence="2" id="KW-1185">Reference proteome</keyword>
<evidence type="ECO:0000313" key="2">
    <source>
        <dbReference type="Proteomes" id="UP001497482"/>
    </source>
</evidence>
<protein>
    <submittedName>
        <fullName evidence="1">Uncharacterized protein</fullName>
    </submittedName>
</protein>
<proteinExistence type="predicted"/>
<accession>A0AAV2M4K7</accession>
<dbReference type="Proteomes" id="UP001497482">
    <property type="component" value="Chromosome 6"/>
</dbReference>
<name>A0AAV2M4K7_KNICA</name>
<gene>
    <name evidence="1" type="ORF">KC01_LOCUS35214</name>
</gene>
<dbReference type="AlphaFoldDB" id="A0AAV2M4K7"/>